<protein>
    <recommendedName>
        <fullName evidence="4">Lipoprotein</fullName>
    </recommendedName>
</protein>
<dbReference type="EMBL" id="PVZG01000002">
    <property type="protein sequence ID" value="PRY31908.1"/>
    <property type="molecule type" value="Genomic_DNA"/>
</dbReference>
<feature type="signal peptide" evidence="1">
    <location>
        <begin position="1"/>
        <end position="24"/>
    </location>
</feature>
<organism evidence="2 3">
    <name type="scientific">Pseudosporangium ferrugineum</name>
    <dbReference type="NCBI Taxonomy" id="439699"/>
    <lineage>
        <taxon>Bacteria</taxon>
        <taxon>Bacillati</taxon>
        <taxon>Actinomycetota</taxon>
        <taxon>Actinomycetes</taxon>
        <taxon>Micromonosporales</taxon>
        <taxon>Micromonosporaceae</taxon>
        <taxon>Pseudosporangium</taxon>
    </lineage>
</organism>
<dbReference type="PROSITE" id="PS51257">
    <property type="entry name" value="PROKAR_LIPOPROTEIN"/>
    <property type="match status" value="1"/>
</dbReference>
<reference evidence="2 3" key="1">
    <citation type="submission" date="2018-03" db="EMBL/GenBank/DDBJ databases">
        <title>Genomic Encyclopedia of Archaeal and Bacterial Type Strains, Phase II (KMG-II): from individual species to whole genera.</title>
        <authorList>
            <person name="Goeker M."/>
        </authorList>
    </citation>
    <scope>NUCLEOTIDE SEQUENCE [LARGE SCALE GENOMIC DNA]</scope>
    <source>
        <strain evidence="2 3">DSM 45348</strain>
    </source>
</reference>
<evidence type="ECO:0000256" key="1">
    <source>
        <dbReference type="SAM" id="SignalP"/>
    </source>
</evidence>
<gene>
    <name evidence="2" type="ORF">CLV70_102119</name>
</gene>
<comment type="caution">
    <text evidence="2">The sequence shown here is derived from an EMBL/GenBank/DDBJ whole genome shotgun (WGS) entry which is preliminary data.</text>
</comment>
<name>A0A2T0SER2_9ACTN</name>
<evidence type="ECO:0000313" key="3">
    <source>
        <dbReference type="Proteomes" id="UP000239209"/>
    </source>
</evidence>
<dbReference type="RefSeq" id="WP_106125143.1">
    <property type="nucleotide sequence ID" value="NZ_PVZG01000002.1"/>
</dbReference>
<sequence length="285" mass="30296">MRRVLIAAGLVPAGLLLGACGTTSDGPAATDGPPAAVQDDFAAQQRKAENMIADCMKQKGFRYVPSTTSTVSRVDQYIGPPSLLQADDVVRPLRQKYGFGVAAKEVYPNDPLVNEPNASARENPNNKIREDLDEAQRQAYDKAMGTGGKPGVAGTPGCVEQASKAVFGITDINRAEADAERAWEKFGSDPAVVAAAQKYADCLRSKGYRISRGEPGEVETFVLEQVRPASAVAVGEEDTSTAGDPRTALKAEIGKALDDLDCRGPYADIVRTRYPSIVHLSRGQG</sequence>
<evidence type="ECO:0008006" key="4">
    <source>
        <dbReference type="Google" id="ProtNLM"/>
    </source>
</evidence>
<keyword evidence="3" id="KW-1185">Reference proteome</keyword>
<dbReference type="OrthoDB" id="3403621at2"/>
<proteinExistence type="predicted"/>
<feature type="chain" id="PRO_5039232875" description="Lipoprotein" evidence="1">
    <location>
        <begin position="25"/>
        <end position="285"/>
    </location>
</feature>
<dbReference type="AlphaFoldDB" id="A0A2T0SER2"/>
<dbReference type="Proteomes" id="UP000239209">
    <property type="component" value="Unassembled WGS sequence"/>
</dbReference>
<keyword evidence="1" id="KW-0732">Signal</keyword>
<accession>A0A2T0SER2</accession>
<evidence type="ECO:0000313" key="2">
    <source>
        <dbReference type="EMBL" id="PRY31908.1"/>
    </source>
</evidence>